<proteinExistence type="inferred from homology"/>
<comment type="cofactor">
    <cofactor evidence="1">
        <name>heme b</name>
        <dbReference type="ChEBI" id="CHEBI:60344"/>
    </cofactor>
</comment>
<dbReference type="InterPro" id="IPR048327">
    <property type="entry name" value="Dyp_perox_N"/>
</dbReference>
<evidence type="ECO:0000256" key="3">
    <source>
        <dbReference type="ARBA" id="ARBA00022723"/>
    </source>
</evidence>
<dbReference type="InterPro" id="IPR011008">
    <property type="entry name" value="Dimeric_a/b-barrel"/>
</dbReference>
<dbReference type="EMBL" id="FNXF01000017">
    <property type="protein sequence ID" value="SEI08804.1"/>
    <property type="molecule type" value="Genomic_DNA"/>
</dbReference>
<dbReference type="PROSITE" id="PS51404">
    <property type="entry name" value="DYP_PEROXIDASE"/>
    <property type="match status" value="1"/>
</dbReference>
<dbReference type="InterPro" id="IPR006314">
    <property type="entry name" value="Dyp_peroxidase"/>
</dbReference>
<evidence type="ECO:0000313" key="10">
    <source>
        <dbReference type="Proteomes" id="UP000199371"/>
    </source>
</evidence>
<reference evidence="10" key="1">
    <citation type="submission" date="2016-10" db="EMBL/GenBank/DDBJ databases">
        <authorList>
            <person name="Varghese N."/>
            <person name="Submissions S."/>
        </authorList>
    </citation>
    <scope>NUCLEOTIDE SEQUENCE [LARGE SCALE GENOMIC DNA]</scope>
    <source>
        <strain evidence="10">DSM 17616</strain>
    </source>
</reference>
<evidence type="ECO:0000256" key="5">
    <source>
        <dbReference type="ARBA" id="ARBA00023004"/>
    </source>
</evidence>
<organism evidence="9 10">
    <name type="scientific">Rheinheimera pacifica</name>
    <dbReference type="NCBI Taxonomy" id="173990"/>
    <lineage>
        <taxon>Bacteria</taxon>
        <taxon>Pseudomonadati</taxon>
        <taxon>Pseudomonadota</taxon>
        <taxon>Gammaproteobacteria</taxon>
        <taxon>Chromatiales</taxon>
        <taxon>Chromatiaceae</taxon>
        <taxon>Rheinheimera</taxon>
    </lineage>
</organism>
<dbReference type="GO" id="GO:0004601">
    <property type="term" value="F:peroxidase activity"/>
    <property type="evidence" value="ECO:0007669"/>
    <property type="project" value="UniProtKB-KW"/>
</dbReference>
<dbReference type="GO" id="GO:0046872">
    <property type="term" value="F:metal ion binding"/>
    <property type="evidence" value="ECO:0007669"/>
    <property type="project" value="UniProtKB-KW"/>
</dbReference>
<evidence type="ECO:0000313" key="9">
    <source>
        <dbReference type="EMBL" id="SEI08804.1"/>
    </source>
</evidence>
<dbReference type="Pfam" id="PF20628">
    <property type="entry name" value="Dyp_perox_C"/>
    <property type="match status" value="1"/>
</dbReference>
<evidence type="ECO:0000259" key="7">
    <source>
        <dbReference type="Pfam" id="PF04261"/>
    </source>
</evidence>
<sequence length="306" mass="34268">MAREQLGICTEANLHGSYLFFNALEGHERVLRHKLARLPQLFDRLAVHFSEALLTSVVAIGSNYWDILYPDARPAGLSPFPDLPAEDIDLAPVPLDLLIQIRSDRLDVNFIAAQQVLQLLQGHAELQEHIQGFRYLDGRSLTGFIDAPCNPKGKAKRVAALVDHIQQPVFAGGSYLHLHCLNFDLSNWQQLNTKQQEDIMGMDKVSGKPLPPPLQAADSHYAVVQPDIARGIFLQQNMPFSQPKVQGMLQLTYCADADVLLQQLKRRLGLAEQNQGYDQLLNYSRFDFSAAFFVPSISFLELAARP</sequence>
<keyword evidence="10" id="KW-1185">Reference proteome</keyword>
<dbReference type="Proteomes" id="UP000199371">
    <property type="component" value="Unassembled WGS sequence"/>
</dbReference>
<keyword evidence="5" id="KW-0408">Iron</keyword>
<keyword evidence="4" id="KW-0560">Oxidoreductase</keyword>
<evidence type="ECO:0000256" key="1">
    <source>
        <dbReference type="ARBA" id="ARBA00001970"/>
    </source>
</evidence>
<gene>
    <name evidence="9" type="ORF">SAMN05660691_03500</name>
</gene>
<dbReference type="InterPro" id="IPR048328">
    <property type="entry name" value="Dyp_perox_C"/>
</dbReference>
<dbReference type="GO" id="GO:0005829">
    <property type="term" value="C:cytosol"/>
    <property type="evidence" value="ECO:0007669"/>
    <property type="project" value="TreeGrafter"/>
</dbReference>
<dbReference type="AlphaFoldDB" id="A0A1H6NF68"/>
<dbReference type="GO" id="GO:0020037">
    <property type="term" value="F:heme binding"/>
    <property type="evidence" value="ECO:0007669"/>
    <property type="project" value="InterPro"/>
</dbReference>
<dbReference type="OrthoDB" id="3251355at2"/>
<keyword evidence="2 9" id="KW-0575">Peroxidase</keyword>
<dbReference type="SUPFAM" id="SSF54909">
    <property type="entry name" value="Dimeric alpha+beta barrel"/>
    <property type="match status" value="1"/>
</dbReference>
<evidence type="ECO:0000256" key="2">
    <source>
        <dbReference type="ARBA" id="ARBA00022559"/>
    </source>
</evidence>
<evidence type="ECO:0000256" key="4">
    <source>
        <dbReference type="ARBA" id="ARBA00023002"/>
    </source>
</evidence>
<dbReference type="STRING" id="173990.SAMN05660691_03500"/>
<name>A0A1H6NF68_9GAMM</name>
<dbReference type="Pfam" id="PF04261">
    <property type="entry name" value="Dyp_perox_N"/>
    <property type="match status" value="1"/>
</dbReference>
<evidence type="ECO:0000256" key="6">
    <source>
        <dbReference type="ARBA" id="ARBA00025737"/>
    </source>
</evidence>
<evidence type="ECO:0000259" key="8">
    <source>
        <dbReference type="Pfam" id="PF20628"/>
    </source>
</evidence>
<feature type="domain" description="Dyp-type peroxidase N-terminal" evidence="7">
    <location>
        <begin position="5"/>
        <end position="134"/>
    </location>
</feature>
<feature type="domain" description="Dyp-type peroxidase C-terminal" evidence="8">
    <location>
        <begin position="138"/>
        <end position="297"/>
    </location>
</feature>
<comment type="similarity">
    <text evidence="6">Belongs to the DyP-type peroxidase family.</text>
</comment>
<dbReference type="PANTHER" id="PTHR30521:SF0">
    <property type="entry name" value="DYP-TYPE PEROXIDASE FAMILY PROTEIN"/>
    <property type="match status" value="1"/>
</dbReference>
<dbReference type="PANTHER" id="PTHR30521">
    <property type="entry name" value="DEFERROCHELATASE/PEROXIDASE"/>
    <property type="match status" value="1"/>
</dbReference>
<protein>
    <submittedName>
        <fullName evidence="9">Putative iron-dependent peroxidase</fullName>
    </submittedName>
</protein>
<keyword evidence="3" id="KW-0479">Metal-binding</keyword>
<dbReference type="RefSeq" id="WP_092796093.1">
    <property type="nucleotide sequence ID" value="NZ_FNXF01000017.1"/>
</dbReference>
<accession>A0A1H6NF68</accession>
<dbReference type="NCBIfam" id="TIGR01413">
    <property type="entry name" value="Dyp_perox_fam"/>
    <property type="match status" value="1"/>
</dbReference>